<evidence type="ECO:0000313" key="2">
    <source>
        <dbReference type="Proteomes" id="UP000807469"/>
    </source>
</evidence>
<gene>
    <name evidence="1" type="ORF">BDN70DRAFT_875150</name>
</gene>
<accession>A0A9P5ZAG2</accession>
<organism evidence="1 2">
    <name type="scientific">Pholiota conissans</name>
    <dbReference type="NCBI Taxonomy" id="109636"/>
    <lineage>
        <taxon>Eukaryota</taxon>
        <taxon>Fungi</taxon>
        <taxon>Dikarya</taxon>
        <taxon>Basidiomycota</taxon>
        <taxon>Agaricomycotina</taxon>
        <taxon>Agaricomycetes</taxon>
        <taxon>Agaricomycetidae</taxon>
        <taxon>Agaricales</taxon>
        <taxon>Agaricineae</taxon>
        <taxon>Strophariaceae</taxon>
        <taxon>Pholiota</taxon>
    </lineage>
</organism>
<sequence length="58" mass="6986">MGRLLKMPSLRVLRLFFHSSRTLTRRHVMDWKSRMKTTLFKASDSSNERYKRLIVTMA</sequence>
<proteinExistence type="predicted"/>
<dbReference type="EMBL" id="MU155166">
    <property type="protein sequence ID" value="KAF9482401.1"/>
    <property type="molecule type" value="Genomic_DNA"/>
</dbReference>
<reference evidence="1" key="1">
    <citation type="submission" date="2020-11" db="EMBL/GenBank/DDBJ databases">
        <authorList>
            <consortium name="DOE Joint Genome Institute"/>
            <person name="Ahrendt S."/>
            <person name="Riley R."/>
            <person name="Andreopoulos W."/>
            <person name="Labutti K."/>
            <person name="Pangilinan J."/>
            <person name="Ruiz-Duenas F.J."/>
            <person name="Barrasa J.M."/>
            <person name="Sanchez-Garcia M."/>
            <person name="Camarero S."/>
            <person name="Miyauchi S."/>
            <person name="Serrano A."/>
            <person name="Linde D."/>
            <person name="Babiker R."/>
            <person name="Drula E."/>
            <person name="Ayuso-Fernandez I."/>
            <person name="Pacheco R."/>
            <person name="Padilla G."/>
            <person name="Ferreira P."/>
            <person name="Barriuso J."/>
            <person name="Kellner H."/>
            <person name="Castanera R."/>
            <person name="Alfaro M."/>
            <person name="Ramirez L."/>
            <person name="Pisabarro A.G."/>
            <person name="Kuo A."/>
            <person name="Tritt A."/>
            <person name="Lipzen A."/>
            <person name="He G."/>
            <person name="Yan M."/>
            <person name="Ng V."/>
            <person name="Cullen D."/>
            <person name="Martin F."/>
            <person name="Rosso M.-N."/>
            <person name="Henrissat B."/>
            <person name="Hibbett D."/>
            <person name="Martinez A.T."/>
            <person name="Grigoriev I.V."/>
        </authorList>
    </citation>
    <scope>NUCLEOTIDE SEQUENCE</scope>
    <source>
        <strain evidence="1">CIRM-BRFM 674</strain>
    </source>
</reference>
<keyword evidence="2" id="KW-1185">Reference proteome</keyword>
<dbReference type="AlphaFoldDB" id="A0A9P5ZAG2"/>
<evidence type="ECO:0000313" key="1">
    <source>
        <dbReference type="EMBL" id="KAF9482401.1"/>
    </source>
</evidence>
<protein>
    <submittedName>
        <fullName evidence="1">Uncharacterized protein</fullName>
    </submittedName>
</protein>
<dbReference type="Proteomes" id="UP000807469">
    <property type="component" value="Unassembled WGS sequence"/>
</dbReference>
<name>A0A9P5ZAG2_9AGAR</name>
<comment type="caution">
    <text evidence="1">The sequence shown here is derived from an EMBL/GenBank/DDBJ whole genome shotgun (WGS) entry which is preliminary data.</text>
</comment>